<gene>
    <name evidence="1" type="ORF">DLM85_21700</name>
</gene>
<dbReference type="EMBL" id="QHKM01000010">
    <property type="protein sequence ID" value="RAK63204.1"/>
    <property type="molecule type" value="Genomic_DNA"/>
</dbReference>
<dbReference type="OrthoDB" id="72206at2"/>
<evidence type="ECO:0000313" key="1">
    <source>
        <dbReference type="EMBL" id="RAK63204.1"/>
    </source>
</evidence>
<sequence>MGLFSESEPTNVAINGQRLQCQVCRHDAFWGRDVQLHTAVATFFDLEWTNPSARCYVCASCGYIHWFLPQ</sequence>
<organism evidence="1 2">
    <name type="scientific">Hymenobacter edaphi</name>
    <dbReference type="NCBI Taxonomy" id="2211146"/>
    <lineage>
        <taxon>Bacteria</taxon>
        <taxon>Pseudomonadati</taxon>
        <taxon>Bacteroidota</taxon>
        <taxon>Cytophagia</taxon>
        <taxon>Cytophagales</taxon>
        <taxon>Hymenobacteraceae</taxon>
        <taxon>Hymenobacter</taxon>
    </lineage>
</organism>
<reference evidence="2" key="1">
    <citation type="submission" date="2018-05" db="EMBL/GenBank/DDBJ databases">
        <authorList>
            <person name="Nie L."/>
        </authorList>
    </citation>
    <scope>NUCLEOTIDE SEQUENCE [LARGE SCALE GENOMIC DNA]</scope>
    <source>
        <strain evidence="2">NL</strain>
    </source>
</reference>
<name>A0A328BBP5_9BACT</name>
<comment type="caution">
    <text evidence="1">The sequence shown here is derived from an EMBL/GenBank/DDBJ whole genome shotgun (WGS) entry which is preliminary data.</text>
</comment>
<dbReference type="RefSeq" id="WP_111480281.1">
    <property type="nucleotide sequence ID" value="NZ_QHKM01000010.1"/>
</dbReference>
<proteinExistence type="predicted"/>
<evidence type="ECO:0000313" key="2">
    <source>
        <dbReference type="Proteomes" id="UP000248553"/>
    </source>
</evidence>
<evidence type="ECO:0008006" key="3">
    <source>
        <dbReference type="Google" id="ProtNLM"/>
    </source>
</evidence>
<keyword evidence="2" id="KW-1185">Reference proteome</keyword>
<protein>
    <recommendedName>
        <fullName evidence="3">DNA-binding protein</fullName>
    </recommendedName>
</protein>
<dbReference type="AlphaFoldDB" id="A0A328BBP5"/>
<dbReference type="Proteomes" id="UP000248553">
    <property type="component" value="Unassembled WGS sequence"/>
</dbReference>
<accession>A0A328BBP5</accession>